<evidence type="ECO:0000313" key="1">
    <source>
        <dbReference type="EMBL" id="ACY74436.1"/>
    </source>
</evidence>
<proteinExistence type="evidence at transcript level"/>
<sequence>QLIISYITLCIYVLSTLIRITESKALYIYIMSQKLCAGLMSPQRAKRYCLQIEYYAPLRKFGVSTLSGTLWGPVDSVMQRSLRMRKFEHSDRTAQLFLKLCCSGNMAWK</sequence>
<protein>
    <submittedName>
        <fullName evidence="1">Uncharacterized protein</fullName>
    </submittedName>
</protein>
<name>D1FNY9_CARBN</name>
<accession>D1FNY9</accession>
<organism evidence="1">
    <name type="scientific">Carukia barnesi</name>
    <name type="common">Irukandji jellyfish</name>
    <dbReference type="NCBI Taxonomy" id="168717"/>
    <lineage>
        <taxon>Eukaryota</taxon>
        <taxon>Metazoa</taxon>
        <taxon>Cnidaria</taxon>
        <taxon>Cubozoa</taxon>
        <taxon>Carybdeida</taxon>
        <taxon>Carukiidae</taxon>
        <taxon>Carukia</taxon>
    </lineage>
</organism>
<reference evidence="1" key="1">
    <citation type="thesis" date="2009" institute="James Cook University">
        <title>Molecular aspects of Carukia barnesi and Malo kingi cDNA expression libraries and screening by antibody probes.</title>
        <authorList>
            <person name="Avila-Soria G."/>
        </authorList>
    </citation>
    <scope>NUCLEOTIDE SEQUENCE</scope>
    <source>
        <tissue evidence="1">Whole jellyfish</tissue>
    </source>
</reference>
<dbReference type="AlphaFoldDB" id="D1FNY9"/>
<dbReference type="EMBL" id="EU878244">
    <property type="protein sequence ID" value="ACY74436.1"/>
    <property type="molecule type" value="mRNA"/>
</dbReference>
<feature type="non-terminal residue" evidence="1">
    <location>
        <position position="1"/>
    </location>
</feature>